<proteinExistence type="predicted"/>
<name>A0A0L0NLI5_TOLOC</name>
<keyword evidence="3" id="KW-1185">Reference proteome</keyword>
<comment type="caution">
    <text evidence="2">The sequence shown here is derived from an EMBL/GenBank/DDBJ whole genome shotgun (WGS) entry which is preliminary data.</text>
</comment>
<dbReference type="EMBL" id="LFRF01000001">
    <property type="protein sequence ID" value="KND94898.1"/>
    <property type="molecule type" value="Genomic_DNA"/>
</dbReference>
<dbReference type="Proteomes" id="UP000036947">
    <property type="component" value="Unassembled WGS sequence"/>
</dbReference>
<reference evidence="2 3" key="1">
    <citation type="journal article" date="2015" name="BMC Genomics">
        <title>The genome of the truffle-parasite Tolypocladium ophioglossoides and the evolution of antifungal peptaibiotics.</title>
        <authorList>
            <person name="Quandt C.A."/>
            <person name="Bushley K.E."/>
            <person name="Spatafora J.W."/>
        </authorList>
    </citation>
    <scope>NUCLEOTIDE SEQUENCE [LARGE SCALE GENOMIC DNA]</scope>
    <source>
        <strain evidence="2 3">CBS 100239</strain>
    </source>
</reference>
<dbReference type="OrthoDB" id="4923153at2759"/>
<feature type="region of interest" description="Disordered" evidence="1">
    <location>
        <begin position="117"/>
        <end position="138"/>
    </location>
</feature>
<gene>
    <name evidence="2" type="ORF">TOPH_00076</name>
</gene>
<organism evidence="2 3">
    <name type="scientific">Tolypocladium ophioglossoides (strain CBS 100239)</name>
    <name type="common">Snaketongue truffleclub</name>
    <name type="synonym">Elaphocordyceps ophioglossoides</name>
    <dbReference type="NCBI Taxonomy" id="1163406"/>
    <lineage>
        <taxon>Eukaryota</taxon>
        <taxon>Fungi</taxon>
        <taxon>Dikarya</taxon>
        <taxon>Ascomycota</taxon>
        <taxon>Pezizomycotina</taxon>
        <taxon>Sordariomycetes</taxon>
        <taxon>Hypocreomycetidae</taxon>
        <taxon>Hypocreales</taxon>
        <taxon>Ophiocordycipitaceae</taxon>
        <taxon>Tolypocladium</taxon>
    </lineage>
</organism>
<evidence type="ECO:0000313" key="2">
    <source>
        <dbReference type="EMBL" id="KND94898.1"/>
    </source>
</evidence>
<dbReference type="AlphaFoldDB" id="A0A0L0NLI5"/>
<evidence type="ECO:0000313" key="3">
    <source>
        <dbReference type="Proteomes" id="UP000036947"/>
    </source>
</evidence>
<sequence length="138" mass="15796">MGRDNESVISDDGPDPMDSAMEHHQRLVKLQQQRAKRINAVNVAYEAAVADLRARALVFYKEIQRKREQSRAYRIMKMLHNHERRQEIEAKMMERTLKIHAAFGIVEDIMMTGYRGREKDAKSSSAEAQAGIPGDGEL</sequence>
<accession>A0A0L0NLI5</accession>
<protein>
    <submittedName>
        <fullName evidence="2">Uncharacterized protein</fullName>
    </submittedName>
</protein>
<evidence type="ECO:0000256" key="1">
    <source>
        <dbReference type="SAM" id="MobiDB-lite"/>
    </source>
</evidence>